<dbReference type="RefSeq" id="WP_104431681.1">
    <property type="nucleotide sequence ID" value="NZ_PTJD01000002.1"/>
</dbReference>
<dbReference type="EMBL" id="PTJD01000002">
    <property type="protein sequence ID" value="PPK98152.1"/>
    <property type="molecule type" value="Genomic_DNA"/>
</dbReference>
<keyword evidence="5" id="KW-0813">Transport</keyword>
<feature type="transmembrane region" description="Helical" evidence="5">
    <location>
        <begin position="183"/>
        <end position="206"/>
    </location>
</feature>
<dbReference type="PANTHER" id="PTHR43759">
    <property type="entry name" value="TREHALOSE TRANSPORT SYSTEM PERMEASE PROTEIN SUGA"/>
    <property type="match status" value="1"/>
</dbReference>
<gene>
    <name evidence="7" type="ORF">CLV92_102305</name>
</gene>
<dbReference type="GO" id="GO:0005886">
    <property type="term" value="C:plasma membrane"/>
    <property type="evidence" value="ECO:0007669"/>
    <property type="project" value="UniProtKB-SubCell"/>
</dbReference>
<dbReference type="Pfam" id="PF00528">
    <property type="entry name" value="BPD_transp_1"/>
    <property type="match status" value="1"/>
</dbReference>
<dbReference type="Gene3D" id="1.10.3720.10">
    <property type="entry name" value="MetI-like"/>
    <property type="match status" value="1"/>
</dbReference>
<accession>A0A2S6IV47</accession>
<sequence length="270" mass="27544">MLVAPALVPTVAVLVAGLAAALAQSLGLVPLVGRPELSAQAYLDVRPDLLTATGLSLGIAAASSALAAGVGLLTALLVVRGAAGRRLLRFASAVPIPVPHLVGAASMGLLLSDSGLLARLVGDQGSWPALVHGPWPVAVVAAYAWKESAFVALVVAGALATRVASYEETAAVLGAGRWARFRFVTWPLVTPPLAAATAITFVYTLGSYEVAWLLGPVHPEPLPVLAQRLFTSPDLTARPQALAVAVVTAALALAATVATLAALRRTATWR</sequence>
<feature type="domain" description="ABC transmembrane type-1" evidence="6">
    <location>
        <begin position="53"/>
        <end position="259"/>
    </location>
</feature>
<protein>
    <submittedName>
        <fullName evidence="7">Putative spermidine/putrescine transport system permease protein</fullName>
    </submittedName>
</protein>
<feature type="transmembrane region" description="Helical" evidence="5">
    <location>
        <begin position="241"/>
        <end position="263"/>
    </location>
</feature>
<reference evidence="7 8" key="1">
    <citation type="submission" date="2018-02" db="EMBL/GenBank/DDBJ databases">
        <title>Genomic Encyclopedia of Archaeal and Bacterial Type Strains, Phase II (KMG-II): from individual species to whole genera.</title>
        <authorList>
            <person name="Goeker M."/>
        </authorList>
    </citation>
    <scope>NUCLEOTIDE SEQUENCE [LARGE SCALE GENOMIC DNA]</scope>
    <source>
        <strain evidence="7 8">DSM 22857</strain>
    </source>
</reference>
<dbReference type="InterPro" id="IPR000515">
    <property type="entry name" value="MetI-like"/>
</dbReference>
<comment type="subcellular location">
    <subcellularLocation>
        <location evidence="5">Cell membrane</location>
        <topology evidence="5">Multi-pass membrane protein</topology>
    </subcellularLocation>
    <subcellularLocation>
        <location evidence="1">Membrane</location>
        <topology evidence="1">Multi-pass membrane protein</topology>
    </subcellularLocation>
</comment>
<dbReference type="SUPFAM" id="SSF161098">
    <property type="entry name" value="MetI-like"/>
    <property type="match status" value="1"/>
</dbReference>
<dbReference type="GO" id="GO:0055085">
    <property type="term" value="P:transmembrane transport"/>
    <property type="evidence" value="ECO:0007669"/>
    <property type="project" value="InterPro"/>
</dbReference>
<dbReference type="PANTHER" id="PTHR43759:SF1">
    <property type="entry name" value="GLUCOSE IMPORT SYSTEM PERMEASE PROTEIN GLCT"/>
    <property type="match status" value="1"/>
</dbReference>
<comment type="similarity">
    <text evidence="5">Belongs to the binding-protein-dependent transport system permease family.</text>
</comment>
<keyword evidence="4 5" id="KW-0472">Membrane</keyword>
<dbReference type="CDD" id="cd06261">
    <property type="entry name" value="TM_PBP2"/>
    <property type="match status" value="1"/>
</dbReference>
<evidence type="ECO:0000256" key="4">
    <source>
        <dbReference type="ARBA" id="ARBA00023136"/>
    </source>
</evidence>
<evidence type="ECO:0000313" key="8">
    <source>
        <dbReference type="Proteomes" id="UP000239485"/>
    </source>
</evidence>
<evidence type="ECO:0000256" key="2">
    <source>
        <dbReference type="ARBA" id="ARBA00022692"/>
    </source>
</evidence>
<organism evidence="7 8">
    <name type="scientific">Kineococcus xinjiangensis</name>
    <dbReference type="NCBI Taxonomy" id="512762"/>
    <lineage>
        <taxon>Bacteria</taxon>
        <taxon>Bacillati</taxon>
        <taxon>Actinomycetota</taxon>
        <taxon>Actinomycetes</taxon>
        <taxon>Kineosporiales</taxon>
        <taxon>Kineosporiaceae</taxon>
        <taxon>Kineococcus</taxon>
    </lineage>
</organism>
<dbReference type="InterPro" id="IPR035906">
    <property type="entry name" value="MetI-like_sf"/>
</dbReference>
<dbReference type="InterPro" id="IPR052730">
    <property type="entry name" value="Sugar_ABC_transporter"/>
</dbReference>
<dbReference type="PROSITE" id="PS50928">
    <property type="entry name" value="ABC_TM1"/>
    <property type="match status" value="1"/>
</dbReference>
<evidence type="ECO:0000256" key="1">
    <source>
        <dbReference type="ARBA" id="ARBA00004141"/>
    </source>
</evidence>
<evidence type="ECO:0000256" key="3">
    <source>
        <dbReference type="ARBA" id="ARBA00022989"/>
    </source>
</evidence>
<keyword evidence="3 5" id="KW-1133">Transmembrane helix</keyword>
<dbReference type="OrthoDB" id="9809681at2"/>
<keyword evidence="8" id="KW-1185">Reference proteome</keyword>
<comment type="caution">
    <text evidence="7">The sequence shown here is derived from an EMBL/GenBank/DDBJ whole genome shotgun (WGS) entry which is preliminary data.</text>
</comment>
<feature type="transmembrane region" description="Helical" evidence="5">
    <location>
        <begin position="55"/>
        <end position="79"/>
    </location>
</feature>
<dbReference type="Proteomes" id="UP000239485">
    <property type="component" value="Unassembled WGS sequence"/>
</dbReference>
<proteinExistence type="inferred from homology"/>
<dbReference type="AlphaFoldDB" id="A0A2S6IV47"/>
<keyword evidence="2 5" id="KW-0812">Transmembrane</keyword>
<evidence type="ECO:0000256" key="5">
    <source>
        <dbReference type="RuleBase" id="RU363032"/>
    </source>
</evidence>
<evidence type="ECO:0000259" key="6">
    <source>
        <dbReference type="PROSITE" id="PS50928"/>
    </source>
</evidence>
<name>A0A2S6IV47_9ACTN</name>
<evidence type="ECO:0000313" key="7">
    <source>
        <dbReference type="EMBL" id="PPK98152.1"/>
    </source>
</evidence>